<dbReference type="EMBL" id="JACWMY010000004">
    <property type="protein sequence ID" value="MBD1364145.1"/>
    <property type="molecule type" value="Genomic_DNA"/>
</dbReference>
<proteinExistence type="predicted"/>
<dbReference type="PANTHER" id="PTHR41291">
    <property type="entry name" value="DNA ALKYLATION REPAIR PROTEIN"/>
    <property type="match status" value="1"/>
</dbReference>
<sequence length="224" mass="25704">MPTKAQTDADSIIALLKQQADAKYLAGMLRFGIENQRALGVKIPEVRKIAKAYKKDHELAQQLWATGIHEARIMASMVDDPAKVTEKQINEWTKEFYSWDLCDQVCGNLFDRTPFAVDKAHEFSLRQEEYVKRAGFVLMAEYAVHNKKAPNEVFMQFFPIMEREAYDDRNFVKKAINWALRQIGKRNGILKVEAVDTARRILAQDSKAAKWIASNALTELLNRP</sequence>
<comment type="caution">
    <text evidence="1">The sequence shown here is derived from an EMBL/GenBank/DDBJ whole genome shotgun (WGS) entry which is preliminary data.</text>
</comment>
<dbReference type="SUPFAM" id="SSF48371">
    <property type="entry name" value="ARM repeat"/>
    <property type="match status" value="1"/>
</dbReference>
<evidence type="ECO:0000313" key="1">
    <source>
        <dbReference type="EMBL" id="MBD1364145.1"/>
    </source>
</evidence>
<dbReference type="CDD" id="cd06561">
    <property type="entry name" value="AlkD_like"/>
    <property type="match status" value="1"/>
</dbReference>
<name>A0ABR7WP98_9SPHI</name>
<gene>
    <name evidence="1" type="ORF">IDJ77_10025</name>
</gene>
<dbReference type="Pfam" id="PF08713">
    <property type="entry name" value="DNA_alkylation"/>
    <property type="match status" value="1"/>
</dbReference>
<dbReference type="Gene3D" id="1.25.10.90">
    <property type="match status" value="1"/>
</dbReference>
<protein>
    <submittedName>
        <fullName evidence="1">DNA alkylation repair protein</fullName>
    </submittedName>
</protein>
<reference evidence="1 2" key="1">
    <citation type="submission" date="2020-09" db="EMBL/GenBank/DDBJ databases">
        <title>Novel species of Mucilaginibacter isolated from a glacier on the Tibetan Plateau.</title>
        <authorList>
            <person name="Liu Q."/>
            <person name="Xin Y.-H."/>
        </authorList>
    </citation>
    <scope>NUCLEOTIDE SEQUENCE [LARGE SCALE GENOMIC DNA]</scope>
    <source>
        <strain evidence="1 2">ZT4R22</strain>
    </source>
</reference>
<organism evidence="1 2">
    <name type="scientific">Mucilaginibacter pankratovii</name>
    <dbReference type="NCBI Taxonomy" id="2772110"/>
    <lineage>
        <taxon>Bacteria</taxon>
        <taxon>Pseudomonadati</taxon>
        <taxon>Bacteroidota</taxon>
        <taxon>Sphingobacteriia</taxon>
        <taxon>Sphingobacteriales</taxon>
        <taxon>Sphingobacteriaceae</taxon>
        <taxon>Mucilaginibacter</taxon>
    </lineage>
</organism>
<dbReference type="InterPro" id="IPR016024">
    <property type="entry name" value="ARM-type_fold"/>
</dbReference>
<dbReference type="PANTHER" id="PTHR41291:SF1">
    <property type="entry name" value="DNA ALKYLATION REPAIR PROTEIN"/>
    <property type="match status" value="1"/>
</dbReference>
<keyword evidence="2" id="KW-1185">Reference proteome</keyword>
<dbReference type="Proteomes" id="UP000606600">
    <property type="component" value="Unassembled WGS sequence"/>
</dbReference>
<accession>A0ABR7WP98</accession>
<dbReference type="InterPro" id="IPR014825">
    <property type="entry name" value="DNA_alkylation"/>
</dbReference>
<evidence type="ECO:0000313" key="2">
    <source>
        <dbReference type="Proteomes" id="UP000606600"/>
    </source>
</evidence>